<evidence type="ECO:0000313" key="6">
    <source>
        <dbReference type="Proteomes" id="UP001500979"/>
    </source>
</evidence>
<dbReference type="SUPFAM" id="SSF51621">
    <property type="entry name" value="Phosphoenolpyruvate/pyruvate domain"/>
    <property type="match status" value="1"/>
</dbReference>
<organism evidence="5 6">
    <name type="scientific">Saccharopolyspora taberi</name>
    <dbReference type="NCBI Taxonomy" id="60895"/>
    <lineage>
        <taxon>Bacteria</taxon>
        <taxon>Bacillati</taxon>
        <taxon>Actinomycetota</taxon>
        <taxon>Actinomycetes</taxon>
        <taxon>Pseudonocardiales</taxon>
        <taxon>Pseudonocardiaceae</taxon>
        <taxon>Saccharopolyspora</taxon>
    </lineage>
</organism>
<dbReference type="InterPro" id="IPR050251">
    <property type="entry name" value="HpcH-HpaI_aldolase"/>
</dbReference>
<evidence type="ECO:0000256" key="2">
    <source>
        <dbReference type="ARBA" id="ARBA00022723"/>
    </source>
</evidence>
<dbReference type="GO" id="GO:0016829">
    <property type="term" value="F:lyase activity"/>
    <property type="evidence" value="ECO:0007669"/>
    <property type="project" value="UniProtKB-KW"/>
</dbReference>
<dbReference type="PANTHER" id="PTHR30502">
    <property type="entry name" value="2-KETO-3-DEOXY-L-RHAMNONATE ALDOLASE"/>
    <property type="match status" value="1"/>
</dbReference>
<evidence type="ECO:0000256" key="1">
    <source>
        <dbReference type="ARBA" id="ARBA00005568"/>
    </source>
</evidence>
<dbReference type="InterPro" id="IPR040442">
    <property type="entry name" value="Pyrv_kinase-like_dom_sf"/>
</dbReference>
<proteinExistence type="inferred from homology"/>
<evidence type="ECO:0000259" key="4">
    <source>
        <dbReference type="Pfam" id="PF03328"/>
    </source>
</evidence>
<comment type="caution">
    <text evidence="5">The sequence shown here is derived from an EMBL/GenBank/DDBJ whole genome shotgun (WGS) entry which is preliminary data.</text>
</comment>
<name>A0ABN3V9G1_9PSEU</name>
<dbReference type="PANTHER" id="PTHR30502:SF0">
    <property type="entry name" value="PHOSPHOENOLPYRUVATE CARBOXYLASE FAMILY PROTEIN"/>
    <property type="match status" value="1"/>
</dbReference>
<feature type="domain" description="HpcH/HpaI aldolase/citrate lyase" evidence="4">
    <location>
        <begin position="18"/>
        <end position="203"/>
    </location>
</feature>
<dbReference type="Proteomes" id="UP001500979">
    <property type="component" value="Unassembled WGS sequence"/>
</dbReference>
<dbReference type="InterPro" id="IPR015813">
    <property type="entry name" value="Pyrv/PenolPyrv_kinase-like_dom"/>
</dbReference>
<dbReference type="Pfam" id="PF03328">
    <property type="entry name" value="HpcH_HpaI"/>
    <property type="match status" value="1"/>
</dbReference>
<keyword evidence="6" id="KW-1185">Reference proteome</keyword>
<accession>A0ABN3V9G1</accession>
<keyword evidence="3 5" id="KW-0456">Lyase</keyword>
<dbReference type="EMBL" id="BAAAUX010000010">
    <property type="protein sequence ID" value="GAA2783826.1"/>
    <property type="molecule type" value="Genomic_DNA"/>
</dbReference>
<keyword evidence="2" id="KW-0479">Metal-binding</keyword>
<gene>
    <name evidence="5" type="ORF">GCM10010470_17310</name>
</gene>
<protein>
    <submittedName>
        <fullName evidence="5">Aldolase/citrate lyase family protein</fullName>
    </submittedName>
</protein>
<evidence type="ECO:0000313" key="5">
    <source>
        <dbReference type="EMBL" id="GAA2783826.1"/>
    </source>
</evidence>
<sequence>MTNGLLDRTTHGGWCMLPGPVTAEVMGRSGFDWVCIDTQHGLIGSDSVPSMVQALALAGTPAVVRVPWNQPGDIMKALDAGAAGVIVPMVQTAQEAEQAVRACRYPPLGERSYGPIGAALRDDGFTTAKANDGVICAVQIETGSTLDELDAILSVPGIDLAYVGPADLGLSLGVAPTVDAVEPVHVGAIERIALACREHGVPAGIHCSGPEGALRWQELGFRFLTVATDIRLLQVGAQRAVDGVKRAG</sequence>
<dbReference type="Gene3D" id="3.20.20.60">
    <property type="entry name" value="Phosphoenolpyruvate-binding domains"/>
    <property type="match status" value="1"/>
</dbReference>
<dbReference type="InterPro" id="IPR005000">
    <property type="entry name" value="Aldolase/citrate-lyase_domain"/>
</dbReference>
<comment type="similarity">
    <text evidence="1">Belongs to the HpcH/HpaI aldolase family.</text>
</comment>
<evidence type="ECO:0000256" key="3">
    <source>
        <dbReference type="ARBA" id="ARBA00023239"/>
    </source>
</evidence>
<reference evidence="5 6" key="1">
    <citation type="journal article" date="2019" name="Int. J. Syst. Evol. Microbiol.">
        <title>The Global Catalogue of Microorganisms (GCM) 10K type strain sequencing project: providing services to taxonomists for standard genome sequencing and annotation.</title>
        <authorList>
            <consortium name="The Broad Institute Genomics Platform"/>
            <consortium name="The Broad Institute Genome Sequencing Center for Infectious Disease"/>
            <person name="Wu L."/>
            <person name="Ma J."/>
        </authorList>
    </citation>
    <scope>NUCLEOTIDE SEQUENCE [LARGE SCALE GENOMIC DNA]</scope>
    <source>
        <strain evidence="5 6">JCM 9383</strain>
    </source>
</reference>